<evidence type="ECO:0000313" key="2">
    <source>
        <dbReference type="EMBL" id="KAK7317434.1"/>
    </source>
</evidence>
<evidence type="ECO:0000313" key="3">
    <source>
        <dbReference type="Proteomes" id="UP001359559"/>
    </source>
</evidence>
<proteinExistence type="predicted"/>
<gene>
    <name evidence="2" type="ORF">RJT34_01664</name>
</gene>
<organism evidence="2 3">
    <name type="scientific">Clitoria ternatea</name>
    <name type="common">Butterfly pea</name>
    <dbReference type="NCBI Taxonomy" id="43366"/>
    <lineage>
        <taxon>Eukaryota</taxon>
        <taxon>Viridiplantae</taxon>
        <taxon>Streptophyta</taxon>
        <taxon>Embryophyta</taxon>
        <taxon>Tracheophyta</taxon>
        <taxon>Spermatophyta</taxon>
        <taxon>Magnoliopsida</taxon>
        <taxon>eudicotyledons</taxon>
        <taxon>Gunneridae</taxon>
        <taxon>Pentapetalae</taxon>
        <taxon>rosids</taxon>
        <taxon>fabids</taxon>
        <taxon>Fabales</taxon>
        <taxon>Fabaceae</taxon>
        <taxon>Papilionoideae</taxon>
        <taxon>50 kb inversion clade</taxon>
        <taxon>NPAAA clade</taxon>
        <taxon>indigoferoid/millettioid clade</taxon>
        <taxon>Phaseoleae</taxon>
        <taxon>Clitoria</taxon>
    </lineage>
</organism>
<evidence type="ECO:0000256" key="1">
    <source>
        <dbReference type="SAM" id="MobiDB-lite"/>
    </source>
</evidence>
<feature type="compositionally biased region" description="Basic and acidic residues" evidence="1">
    <location>
        <begin position="65"/>
        <end position="77"/>
    </location>
</feature>
<comment type="caution">
    <text evidence="2">The sequence shown here is derived from an EMBL/GenBank/DDBJ whole genome shotgun (WGS) entry which is preliminary data.</text>
</comment>
<keyword evidence="3" id="KW-1185">Reference proteome</keyword>
<accession>A0AAN9Q1C1</accession>
<dbReference type="AlphaFoldDB" id="A0AAN9Q1C1"/>
<protein>
    <submittedName>
        <fullName evidence="2">Uncharacterized protein</fullName>
    </submittedName>
</protein>
<dbReference type="Proteomes" id="UP001359559">
    <property type="component" value="Unassembled WGS sequence"/>
</dbReference>
<feature type="region of interest" description="Disordered" evidence="1">
    <location>
        <begin position="52"/>
        <end position="77"/>
    </location>
</feature>
<dbReference type="EMBL" id="JAYKXN010000001">
    <property type="protein sequence ID" value="KAK7317434.1"/>
    <property type="molecule type" value="Genomic_DNA"/>
</dbReference>
<reference evidence="2 3" key="1">
    <citation type="submission" date="2024-01" db="EMBL/GenBank/DDBJ databases">
        <title>The genomes of 5 underutilized Papilionoideae crops provide insights into root nodulation and disease resistance.</title>
        <authorList>
            <person name="Yuan L."/>
        </authorList>
    </citation>
    <scope>NUCLEOTIDE SEQUENCE [LARGE SCALE GENOMIC DNA]</scope>
    <source>
        <strain evidence="2">LY-2023</strain>
        <tissue evidence="2">Leaf</tissue>
    </source>
</reference>
<name>A0AAN9Q1C1_CLITE</name>
<sequence length="105" mass="11819">MSFPSNNLILHQRHPSSTEEALLSPVMLEMVMNETQKIASQAKRQWLGWFEDDDSSSKANGAGSEGRHEVVSELDNEKRGDIKDGDYLRGGVFHDRARKRTGYVA</sequence>